<name>A0ABR1IDP9_9HYPO</name>
<dbReference type="Proteomes" id="UP001498421">
    <property type="component" value="Unassembled WGS sequence"/>
</dbReference>
<evidence type="ECO:0000313" key="2">
    <source>
        <dbReference type="EMBL" id="KAK7430951.1"/>
    </source>
</evidence>
<feature type="compositionally biased region" description="Basic and acidic residues" evidence="1">
    <location>
        <begin position="273"/>
        <end position="284"/>
    </location>
</feature>
<feature type="region of interest" description="Disordered" evidence="1">
    <location>
        <begin position="1"/>
        <end position="20"/>
    </location>
</feature>
<accession>A0ABR1IDP9</accession>
<evidence type="ECO:0000256" key="1">
    <source>
        <dbReference type="SAM" id="MobiDB-lite"/>
    </source>
</evidence>
<protein>
    <submittedName>
        <fullName evidence="2">Uncharacterized protein</fullName>
    </submittedName>
</protein>
<feature type="region of interest" description="Disordered" evidence="1">
    <location>
        <begin position="261"/>
        <end position="284"/>
    </location>
</feature>
<evidence type="ECO:0000313" key="3">
    <source>
        <dbReference type="Proteomes" id="UP001498421"/>
    </source>
</evidence>
<keyword evidence="3" id="KW-1185">Reference proteome</keyword>
<comment type="caution">
    <text evidence="2">The sequence shown here is derived from an EMBL/GenBank/DDBJ whole genome shotgun (WGS) entry which is preliminary data.</text>
</comment>
<organism evidence="2 3">
    <name type="scientific">Neonectria magnoliae</name>
    <dbReference type="NCBI Taxonomy" id="2732573"/>
    <lineage>
        <taxon>Eukaryota</taxon>
        <taxon>Fungi</taxon>
        <taxon>Dikarya</taxon>
        <taxon>Ascomycota</taxon>
        <taxon>Pezizomycotina</taxon>
        <taxon>Sordariomycetes</taxon>
        <taxon>Hypocreomycetidae</taxon>
        <taxon>Hypocreales</taxon>
        <taxon>Nectriaceae</taxon>
        <taxon>Neonectria</taxon>
    </lineage>
</organism>
<gene>
    <name evidence="2" type="ORF">QQZ08_002480</name>
</gene>
<dbReference type="EMBL" id="JAZAVK010000015">
    <property type="protein sequence ID" value="KAK7430951.1"/>
    <property type="molecule type" value="Genomic_DNA"/>
</dbReference>
<reference evidence="2 3" key="1">
    <citation type="journal article" date="2025" name="Microbiol. Resour. Announc.">
        <title>Draft genome sequences for Neonectria magnoliae and Neonectria punicea, canker pathogens of Liriodendron tulipifera and Acer saccharum in West Virginia.</title>
        <authorList>
            <person name="Petronek H.M."/>
            <person name="Kasson M.T."/>
            <person name="Metheny A.M."/>
            <person name="Stauder C.M."/>
            <person name="Lovett B."/>
            <person name="Lynch S.C."/>
            <person name="Garnas J.R."/>
            <person name="Kasson L.R."/>
            <person name="Stajich J.E."/>
        </authorList>
    </citation>
    <scope>NUCLEOTIDE SEQUENCE [LARGE SCALE GENOMIC DNA]</scope>
    <source>
        <strain evidence="2 3">NRRL 64651</strain>
    </source>
</reference>
<feature type="compositionally biased region" description="Polar residues" evidence="1">
    <location>
        <begin position="9"/>
        <end position="20"/>
    </location>
</feature>
<sequence length="319" mass="36435">MTDAASPASGVSDSGSEQQSIQDLQIQHRNIFTRAVSNILSSPIAEETYAQIIDGLPLSDVALDTYEGTVCSGHPLLDERIELSDGVLDKARQLRSIFGATALRFDSKLLHAYQAAAPGSRSFQTKLIELVARVIHQIAIWFFKQEPNLSPSNHLVAWKPSEEDEPFYPYGYPPTFFGTSESRIFGGVVLFDRRHMTSDADTESHNIYLHADRHDVTYRIFKLLDEQKYELIQFLLSEVTPLPNCPLPILGDLDNRERVDPEEPIESTGIYRDTWERKPPSEDDWDRRRRDVIDTFNYMSQDDWAAAKTRAIMKRYRPL</sequence>
<proteinExistence type="predicted"/>